<keyword evidence="2" id="KW-0472">Membrane</keyword>
<evidence type="ECO:0000256" key="2">
    <source>
        <dbReference type="SAM" id="Phobius"/>
    </source>
</evidence>
<name>A0A164VIC4_9CRUS</name>
<proteinExistence type="predicted"/>
<feature type="compositionally biased region" description="Basic and acidic residues" evidence="1">
    <location>
        <begin position="101"/>
        <end position="113"/>
    </location>
</feature>
<feature type="region of interest" description="Disordered" evidence="1">
    <location>
        <begin position="100"/>
        <end position="128"/>
    </location>
</feature>
<gene>
    <name evidence="3" type="ORF">APZ42_022481</name>
</gene>
<comment type="caution">
    <text evidence="3">The sequence shown here is derived from an EMBL/GenBank/DDBJ whole genome shotgun (WGS) entry which is preliminary data.</text>
</comment>
<sequence length="399" mass="42457">MYSYVKSSAKVIGVVAVGAGIVAIGWLGWKAYAKVSAKVVQVDESKDEVNIVPPKDDEKVTEVPEAVVGDLDQKPNSAPRRKKKSNTALWNASYQRRLARKAKEREERADREQQVTPAEGSEDADSTKVCETAAGNLDEEPSGAPSLDAVQDVCAADSIVDPVVVIVDEDASPSADLMCDSIKEGASSEPAAVPACAEHPVISTQQEIVEDVLAIQGKQLVDGIADAVADAPVGVGRKKKPNKALWNASCQRRLAKKANERAERAAREQQADAVVQDPCAVDSIVDTVVVVVEEDTSVSVGQMDDSVKEGTLPEPAADPACTEHPVIVTRHELVGDVPASEGEQLVDGIVDAVADAPVPTGRKKKPNKALWNASYQRRLAKKAKERAERAALEQAIVAE</sequence>
<feature type="compositionally biased region" description="Basic and acidic residues" evidence="1">
    <location>
        <begin position="44"/>
        <end position="62"/>
    </location>
</feature>
<evidence type="ECO:0000313" key="3">
    <source>
        <dbReference type="EMBL" id="KZS12351.1"/>
    </source>
</evidence>
<keyword evidence="2" id="KW-1133">Transmembrane helix</keyword>
<keyword evidence="2" id="KW-0812">Transmembrane</keyword>
<dbReference type="AlphaFoldDB" id="A0A164VIC4"/>
<accession>A0A164VIC4</accession>
<evidence type="ECO:0000313" key="4">
    <source>
        <dbReference type="Proteomes" id="UP000076858"/>
    </source>
</evidence>
<evidence type="ECO:0000256" key="1">
    <source>
        <dbReference type="SAM" id="MobiDB-lite"/>
    </source>
</evidence>
<dbReference type="Proteomes" id="UP000076858">
    <property type="component" value="Unassembled WGS sequence"/>
</dbReference>
<keyword evidence="4" id="KW-1185">Reference proteome</keyword>
<feature type="region of interest" description="Disordered" evidence="1">
    <location>
        <begin position="44"/>
        <end position="88"/>
    </location>
</feature>
<dbReference type="EMBL" id="LRGB01001361">
    <property type="protein sequence ID" value="KZS12351.1"/>
    <property type="molecule type" value="Genomic_DNA"/>
</dbReference>
<feature type="transmembrane region" description="Helical" evidence="2">
    <location>
        <begin position="12"/>
        <end position="29"/>
    </location>
</feature>
<organism evidence="3 4">
    <name type="scientific">Daphnia magna</name>
    <dbReference type="NCBI Taxonomy" id="35525"/>
    <lineage>
        <taxon>Eukaryota</taxon>
        <taxon>Metazoa</taxon>
        <taxon>Ecdysozoa</taxon>
        <taxon>Arthropoda</taxon>
        <taxon>Crustacea</taxon>
        <taxon>Branchiopoda</taxon>
        <taxon>Diplostraca</taxon>
        <taxon>Cladocera</taxon>
        <taxon>Anomopoda</taxon>
        <taxon>Daphniidae</taxon>
        <taxon>Daphnia</taxon>
    </lineage>
</organism>
<protein>
    <submittedName>
        <fullName evidence="3">Uncharacterized protein</fullName>
    </submittedName>
</protein>
<reference evidence="3 4" key="1">
    <citation type="submission" date="2016-03" db="EMBL/GenBank/DDBJ databases">
        <title>EvidentialGene: Evidence-directed Construction of Genes on Genomes.</title>
        <authorList>
            <person name="Gilbert D.G."/>
            <person name="Choi J.-H."/>
            <person name="Mockaitis K."/>
            <person name="Colbourne J."/>
            <person name="Pfrender M."/>
        </authorList>
    </citation>
    <scope>NUCLEOTIDE SEQUENCE [LARGE SCALE GENOMIC DNA]</scope>
    <source>
        <strain evidence="3 4">Xinb3</strain>
        <tissue evidence="3">Complete organism</tissue>
    </source>
</reference>